<accession>A0A8T9BCS4</accession>
<dbReference type="Gene3D" id="3.40.50.300">
    <property type="entry name" value="P-loop containing nucleotide triphosphate hydrolases"/>
    <property type="match status" value="1"/>
</dbReference>
<evidence type="ECO:0000313" key="4">
    <source>
        <dbReference type="Proteomes" id="UP000469559"/>
    </source>
</evidence>
<dbReference type="SUPFAM" id="SSF52540">
    <property type="entry name" value="P-loop containing nucleoside triphosphate hydrolases"/>
    <property type="match status" value="1"/>
</dbReference>
<keyword evidence="1" id="KW-0547">Nucleotide-binding</keyword>
<keyword evidence="4" id="KW-1185">Reference proteome</keyword>
<dbReference type="InterPro" id="IPR050100">
    <property type="entry name" value="TRAFAC_GTPase_members"/>
</dbReference>
<dbReference type="AlphaFoldDB" id="A0A8T9BCS4"/>
<dbReference type="OrthoDB" id="3524701at2759"/>
<protein>
    <submittedName>
        <fullName evidence="3">Elongation factor 1-alpha-B/C</fullName>
    </submittedName>
</protein>
<sequence length="144" mass="16057">MSSRDRTLVVVGPPSVGKATIEGRMLFEYGAIDLMTMGKLEVSVQKYDQMGMQQKQTAQSMCRDAFGWSEEEFKTAVKAFTAYLKNNGIDVAKIPIIPVSAIHGDNVVELSSNSSWYQGWVKEFYGELKRGTTLLEALDMSFEV</sequence>
<dbReference type="Proteomes" id="UP000469559">
    <property type="component" value="Unassembled WGS sequence"/>
</dbReference>
<keyword evidence="3" id="KW-0251">Elongation factor</keyword>
<comment type="caution">
    <text evidence="3">The sequence shown here is derived from an EMBL/GenBank/DDBJ whole genome shotgun (WGS) entry which is preliminary data.</text>
</comment>
<dbReference type="GO" id="GO:0005525">
    <property type="term" value="F:GTP binding"/>
    <property type="evidence" value="ECO:0007669"/>
    <property type="project" value="UniProtKB-KW"/>
</dbReference>
<dbReference type="PANTHER" id="PTHR23115">
    <property type="entry name" value="TRANSLATION FACTOR"/>
    <property type="match status" value="1"/>
</dbReference>
<keyword evidence="2" id="KW-0342">GTP-binding</keyword>
<evidence type="ECO:0000256" key="2">
    <source>
        <dbReference type="ARBA" id="ARBA00023134"/>
    </source>
</evidence>
<dbReference type="GO" id="GO:0003746">
    <property type="term" value="F:translation elongation factor activity"/>
    <property type="evidence" value="ECO:0007669"/>
    <property type="project" value="UniProtKB-KW"/>
</dbReference>
<dbReference type="EMBL" id="QGMF01000238">
    <property type="protein sequence ID" value="TVY17617.1"/>
    <property type="molecule type" value="Genomic_DNA"/>
</dbReference>
<evidence type="ECO:0000313" key="3">
    <source>
        <dbReference type="EMBL" id="TVY17617.1"/>
    </source>
</evidence>
<proteinExistence type="predicted"/>
<evidence type="ECO:0000256" key="1">
    <source>
        <dbReference type="ARBA" id="ARBA00022741"/>
    </source>
</evidence>
<keyword evidence="3" id="KW-0648">Protein biosynthesis</keyword>
<dbReference type="InterPro" id="IPR027417">
    <property type="entry name" value="P-loop_NTPase"/>
</dbReference>
<name>A0A8T9BCS4_9HELO</name>
<organism evidence="3 4">
    <name type="scientific">Lachnellula arida</name>
    <dbReference type="NCBI Taxonomy" id="1316785"/>
    <lineage>
        <taxon>Eukaryota</taxon>
        <taxon>Fungi</taxon>
        <taxon>Dikarya</taxon>
        <taxon>Ascomycota</taxon>
        <taxon>Pezizomycotina</taxon>
        <taxon>Leotiomycetes</taxon>
        <taxon>Helotiales</taxon>
        <taxon>Lachnaceae</taxon>
        <taxon>Lachnellula</taxon>
    </lineage>
</organism>
<gene>
    <name evidence="3" type="primary">tef103</name>
    <name evidence="3" type="ORF">LARI1_G005242</name>
</gene>
<reference evidence="3 4" key="1">
    <citation type="submission" date="2018-05" db="EMBL/GenBank/DDBJ databases">
        <title>Whole genome sequencing for identification of molecular markers to develop diagnostic detection tools for the regulated plant pathogen Lachnellula willkommii.</title>
        <authorList>
            <person name="Giroux E."/>
            <person name="Bilodeau G."/>
        </authorList>
    </citation>
    <scope>NUCLEOTIDE SEQUENCE [LARGE SCALE GENOMIC DNA]</scope>
    <source>
        <strain evidence="3 4">CBS 203.66</strain>
    </source>
</reference>